<reference evidence="3 4" key="1">
    <citation type="submission" date="2019-08" db="EMBL/GenBank/DDBJ databases">
        <authorList>
            <person name="Peeters C."/>
        </authorList>
    </citation>
    <scope>NUCLEOTIDE SEQUENCE [LARGE SCALE GENOMIC DNA]</scope>
    <source>
        <strain evidence="3 4">LMG 31108</strain>
    </source>
</reference>
<dbReference type="CDD" id="cd00592">
    <property type="entry name" value="HTH_MerR-like"/>
    <property type="match status" value="1"/>
</dbReference>
<dbReference type="InterPro" id="IPR027417">
    <property type="entry name" value="P-loop_NTPase"/>
</dbReference>
<dbReference type="OrthoDB" id="9802039at2"/>
<dbReference type="PROSITE" id="PS00552">
    <property type="entry name" value="HTH_MERR_1"/>
    <property type="match status" value="1"/>
</dbReference>
<dbReference type="Gene3D" id="1.10.1660.10">
    <property type="match status" value="1"/>
</dbReference>
<keyword evidence="4" id="KW-1185">Reference proteome</keyword>
<dbReference type="InterPro" id="IPR000551">
    <property type="entry name" value="MerR-type_HTH_dom"/>
</dbReference>
<organism evidence="3 4">
    <name type="scientific">Pandoraea anhela</name>
    <dbReference type="NCBI Taxonomy" id="2508295"/>
    <lineage>
        <taxon>Bacteria</taxon>
        <taxon>Pseudomonadati</taxon>
        <taxon>Pseudomonadota</taxon>
        <taxon>Betaproteobacteria</taxon>
        <taxon>Burkholderiales</taxon>
        <taxon>Burkholderiaceae</taxon>
        <taxon>Pandoraea</taxon>
    </lineage>
</organism>
<evidence type="ECO:0000259" key="2">
    <source>
        <dbReference type="PROSITE" id="PS50937"/>
    </source>
</evidence>
<protein>
    <submittedName>
        <fullName evidence="3">MerR family transcriptional regulator</fullName>
    </submittedName>
</protein>
<evidence type="ECO:0000313" key="3">
    <source>
        <dbReference type="EMBL" id="VVD59077.1"/>
    </source>
</evidence>
<dbReference type="AlphaFoldDB" id="A0A5E4R7H6"/>
<dbReference type="InterPro" id="IPR047057">
    <property type="entry name" value="MerR_fam"/>
</dbReference>
<dbReference type="GO" id="GO:0003700">
    <property type="term" value="F:DNA-binding transcription factor activity"/>
    <property type="evidence" value="ECO:0007669"/>
    <property type="project" value="InterPro"/>
</dbReference>
<keyword evidence="1" id="KW-0238">DNA-binding</keyword>
<dbReference type="PANTHER" id="PTHR30204:SF93">
    <property type="entry name" value="HTH MERR-TYPE DOMAIN-CONTAINING PROTEIN"/>
    <property type="match status" value="1"/>
</dbReference>
<accession>A0A5E4R7H6</accession>
<dbReference type="Pfam" id="PF13411">
    <property type="entry name" value="MerR_1"/>
    <property type="match status" value="1"/>
</dbReference>
<dbReference type="PANTHER" id="PTHR30204">
    <property type="entry name" value="REDOX-CYCLING DRUG-SENSING TRANSCRIPTIONAL ACTIVATOR SOXR"/>
    <property type="match status" value="1"/>
</dbReference>
<dbReference type="RefSeq" id="WP_150666881.1">
    <property type="nucleotide sequence ID" value="NZ_CABPSB010000001.1"/>
</dbReference>
<sequence>MNSSHSWLSASEAAKRLGVSSKALRLYEQKGLINPGRTPAGYRAYRPGDIVRAGEVVALRTLGLSLAQVARVLDGDPESLNAALSTHETVLDNAFQEILRKLDKLRSIRADLARGRMPADGELTSLLNRSTEITTAFELPWPWGREWFEVREVRPLNYIIGSLGSGKTRLAHRLAQTLPNAAFVGLDRLDNGCVAAKTMLETDPALRSRTTQTMAWLVEAGATESDALTALLVALETEGPAVLVIDMVEQGLDQSSQEALMIHLRQRAKMGGRPLFLMTRSSAILDLAAVGPDEAILLCPANHSPPSRVVPYPGAPGYEAVATCLASPEVRERIARCPEAA</sequence>
<dbReference type="PROSITE" id="PS50937">
    <property type="entry name" value="HTH_MERR_2"/>
    <property type="match status" value="1"/>
</dbReference>
<evidence type="ECO:0000313" key="4">
    <source>
        <dbReference type="Proteomes" id="UP000406256"/>
    </source>
</evidence>
<dbReference type="Proteomes" id="UP000406256">
    <property type="component" value="Unassembled WGS sequence"/>
</dbReference>
<proteinExistence type="predicted"/>
<dbReference type="SUPFAM" id="SSF52540">
    <property type="entry name" value="P-loop containing nucleoside triphosphate hydrolases"/>
    <property type="match status" value="1"/>
</dbReference>
<dbReference type="SMART" id="SM00422">
    <property type="entry name" value="HTH_MERR"/>
    <property type="match status" value="1"/>
</dbReference>
<name>A0A5E4R7H6_9BURK</name>
<feature type="domain" description="HTH merR-type" evidence="2">
    <location>
        <begin position="11"/>
        <end position="75"/>
    </location>
</feature>
<dbReference type="Gene3D" id="3.40.50.300">
    <property type="entry name" value="P-loop containing nucleotide triphosphate hydrolases"/>
    <property type="match status" value="1"/>
</dbReference>
<dbReference type="InterPro" id="IPR009061">
    <property type="entry name" value="DNA-bd_dom_put_sf"/>
</dbReference>
<dbReference type="GO" id="GO:0003677">
    <property type="term" value="F:DNA binding"/>
    <property type="evidence" value="ECO:0007669"/>
    <property type="project" value="UniProtKB-KW"/>
</dbReference>
<dbReference type="SUPFAM" id="SSF46955">
    <property type="entry name" value="Putative DNA-binding domain"/>
    <property type="match status" value="1"/>
</dbReference>
<evidence type="ECO:0000256" key="1">
    <source>
        <dbReference type="ARBA" id="ARBA00023125"/>
    </source>
</evidence>
<gene>
    <name evidence="3" type="ORF">PAN31108_00009</name>
</gene>
<dbReference type="EMBL" id="CABPSB010000001">
    <property type="protein sequence ID" value="VVD59077.1"/>
    <property type="molecule type" value="Genomic_DNA"/>
</dbReference>